<feature type="transmembrane region" description="Helical" evidence="2">
    <location>
        <begin position="251"/>
        <end position="274"/>
    </location>
</feature>
<evidence type="ECO:0000256" key="2">
    <source>
        <dbReference type="SAM" id="Phobius"/>
    </source>
</evidence>
<feature type="compositionally biased region" description="Polar residues" evidence="1">
    <location>
        <begin position="40"/>
        <end position="49"/>
    </location>
</feature>
<feature type="compositionally biased region" description="Low complexity" evidence="1">
    <location>
        <begin position="179"/>
        <end position="189"/>
    </location>
</feature>
<feature type="transmembrane region" description="Helical" evidence="2">
    <location>
        <begin position="313"/>
        <end position="334"/>
    </location>
</feature>
<proteinExistence type="predicted"/>
<dbReference type="RefSeq" id="WP_315603630.1">
    <property type="nucleotide sequence ID" value="NZ_CP130318.1"/>
</dbReference>
<organism evidence="4 5">
    <name type="scientific">Paenibacillus aurantius</name>
    <dbReference type="NCBI Taxonomy" id="2918900"/>
    <lineage>
        <taxon>Bacteria</taxon>
        <taxon>Bacillati</taxon>
        <taxon>Bacillota</taxon>
        <taxon>Bacilli</taxon>
        <taxon>Bacillales</taxon>
        <taxon>Paenibacillaceae</taxon>
        <taxon>Paenibacillus</taxon>
    </lineage>
</organism>
<evidence type="ECO:0000313" key="5">
    <source>
        <dbReference type="Proteomes" id="UP001305702"/>
    </source>
</evidence>
<dbReference type="KEGG" id="paun:MJA45_19805"/>
<feature type="chain" id="PRO_5041734759" evidence="3">
    <location>
        <begin position="25"/>
        <end position="622"/>
    </location>
</feature>
<protein>
    <submittedName>
        <fullName evidence="4">Uncharacterized protein</fullName>
    </submittedName>
</protein>
<evidence type="ECO:0000313" key="4">
    <source>
        <dbReference type="EMBL" id="WNQ09856.1"/>
    </source>
</evidence>
<reference evidence="4 5" key="1">
    <citation type="submission" date="2022-02" db="EMBL/GenBank/DDBJ databases">
        <title>Paenibacillus sp. MBLB1776 Whole Genome Shotgun Sequencing.</title>
        <authorList>
            <person name="Hwang C.Y."/>
            <person name="Cho E.-S."/>
            <person name="Seo M.-J."/>
        </authorList>
    </citation>
    <scope>NUCLEOTIDE SEQUENCE [LARGE SCALE GENOMIC DNA]</scope>
    <source>
        <strain evidence="4 5">MBLB1776</strain>
    </source>
</reference>
<name>A0AA96LD12_9BACL</name>
<evidence type="ECO:0000256" key="3">
    <source>
        <dbReference type="SAM" id="SignalP"/>
    </source>
</evidence>
<feature type="transmembrane region" description="Helical" evidence="2">
    <location>
        <begin position="281"/>
        <end position="301"/>
    </location>
</feature>
<keyword evidence="2" id="KW-1133">Transmembrane helix</keyword>
<sequence length="622" mass="65098">MKKSIVSLIMAFLVFAGSGWTAHAKDIDIYLDKNPIESKQGNSGDNVSVETGIPDGNVDVGGGTPGDSVQQGPPKPADPPTGSGGSSPDVTPPDGGSGTDPKVPGPVKPGTAGTPGVPTSDPNAPGGGKAGDPNAPGGGKPGDPNGSNSGKPGDPNDPGNGKPGDPSIPGLPGSGQPGMLGPYLPYGPGVTSPWYQPVPPGPDDNGQTTDPSQQQPSTNPDQQKSEKKEEDLPWWKKLYNKVKENTVGRGVLGMVAGALGAAIVVGVTVAVGALIGVTIGVPLIIAAVVVGAVVGGIYAAMHTDFDFLKTMGVGGLAATFVLSLGQAGAGAGILRGAVQLFKSPGTVIRGIPNALKALPGQIRSFPNALKASGNFFKSTGRSIFSGLKSAFKSPIATLKKQIINPKFVTTFQINFMANIFSDMAFKGQLPTVKTALISLGESVLSTLVFDKLSDITGFHAVTQLGKRTSKFFVSFTESFTSAAMFKGILTNPGELAQRSFIKSFILAPFFKTKIKNQRLKENHGSVPKDFEDKGIKLSESNIGKKGMTNSQVDNFWKGKVSTDSNTFKRWQQNGSQITQKQWDQLKANDARLQQLQKNDKTMEKLAGKVTDEIVKKKYFLWK</sequence>
<keyword evidence="2" id="KW-0472">Membrane</keyword>
<gene>
    <name evidence="4" type="ORF">MJA45_19805</name>
</gene>
<dbReference type="EMBL" id="CP130318">
    <property type="protein sequence ID" value="WNQ09856.1"/>
    <property type="molecule type" value="Genomic_DNA"/>
</dbReference>
<keyword evidence="3" id="KW-0732">Signal</keyword>
<feature type="signal peptide" evidence="3">
    <location>
        <begin position="1"/>
        <end position="24"/>
    </location>
</feature>
<keyword evidence="5" id="KW-1185">Reference proteome</keyword>
<feature type="compositionally biased region" description="Low complexity" evidence="1">
    <location>
        <begin position="207"/>
        <end position="222"/>
    </location>
</feature>
<accession>A0AA96LD12</accession>
<feature type="region of interest" description="Disordered" evidence="1">
    <location>
        <begin position="40"/>
        <end position="231"/>
    </location>
</feature>
<keyword evidence="2" id="KW-0812">Transmembrane</keyword>
<dbReference type="AlphaFoldDB" id="A0AA96LD12"/>
<feature type="compositionally biased region" description="Low complexity" evidence="1">
    <location>
        <begin position="150"/>
        <end position="165"/>
    </location>
</feature>
<feature type="compositionally biased region" description="Gly residues" evidence="1">
    <location>
        <begin position="125"/>
        <end position="141"/>
    </location>
</feature>
<evidence type="ECO:0000256" key="1">
    <source>
        <dbReference type="SAM" id="MobiDB-lite"/>
    </source>
</evidence>
<dbReference type="Proteomes" id="UP001305702">
    <property type="component" value="Chromosome"/>
</dbReference>